<keyword evidence="2" id="KW-0732">Signal</keyword>
<proteinExistence type="predicted"/>
<dbReference type="OrthoDB" id="799926at2"/>
<reference evidence="3 4" key="1">
    <citation type="submission" date="2019-02" db="EMBL/GenBank/DDBJ databases">
        <title>Bacterial novel species Mucilaginibacter sp. 17JY9-4 isolated from soil.</title>
        <authorList>
            <person name="Jung H.-Y."/>
        </authorList>
    </citation>
    <scope>NUCLEOTIDE SEQUENCE [LARGE SCALE GENOMIC DNA]</scope>
    <source>
        <strain evidence="3 4">17JY9-4</strain>
    </source>
</reference>
<protein>
    <recommendedName>
        <fullName evidence="5">Signal peptidase</fullName>
    </recommendedName>
</protein>
<comment type="caution">
    <text evidence="3">The sequence shown here is derived from an EMBL/GenBank/DDBJ whole genome shotgun (WGS) entry which is preliminary data.</text>
</comment>
<evidence type="ECO:0008006" key="5">
    <source>
        <dbReference type="Google" id="ProtNLM"/>
    </source>
</evidence>
<feature type="signal peptide" evidence="2">
    <location>
        <begin position="1"/>
        <end position="28"/>
    </location>
</feature>
<evidence type="ECO:0000256" key="2">
    <source>
        <dbReference type="SAM" id="SignalP"/>
    </source>
</evidence>
<dbReference type="RefSeq" id="WP_129876293.1">
    <property type="nucleotide sequence ID" value="NZ_SEWG01000003.1"/>
</dbReference>
<gene>
    <name evidence="3" type="ORF">EWM62_08855</name>
</gene>
<evidence type="ECO:0000313" key="3">
    <source>
        <dbReference type="EMBL" id="RYU90743.1"/>
    </source>
</evidence>
<feature type="chain" id="PRO_5020833001" description="Signal peptidase" evidence="2">
    <location>
        <begin position="29"/>
        <end position="81"/>
    </location>
</feature>
<accession>A0A4Q5LN17</accession>
<organism evidence="3 4">
    <name type="scientific">Mucilaginibacter terrigena</name>
    <dbReference type="NCBI Taxonomy" id="2492395"/>
    <lineage>
        <taxon>Bacteria</taxon>
        <taxon>Pseudomonadati</taxon>
        <taxon>Bacteroidota</taxon>
        <taxon>Sphingobacteriia</taxon>
        <taxon>Sphingobacteriales</taxon>
        <taxon>Sphingobacteriaceae</taxon>
        <taxon>Mucilaginibacter</taxon>
    </lineage>
</organism>
<feature type="transmembrane region" description="Helical" evidence="1">
    <location>
        <begin position="56"/>
        <end position="73"/>
    </location>
</feature>
<dbReference type="EMBL" id="SEWG01000003">
    <property type="protein sequence ID" value="RYU90743.1"/>
    <property type="molecule type" value="Genomic_DNA"/>
</dbReference>
<evidence type="ECO:0000313" key="4">
    <source>
        <dbReference type="Proteomes" id="UP000293331"/>
    </source>
</evidence>
<dbReference type="AlphaFoldDB" id="A0A4Q5LN17"/>
<keyword evidence="4" id="KW-1185">Reference proteome</keyword>
<keyword evidence="1" id="KW-1133">Transmembrane helix</keyword>
<dbReference type="Proteomes" id="UP000293331">
    <property type="component" value="Unassembled WGS sequence"/>
</dbReference>
<keyword evidence="1" id="KW-0472">Membrane</keyword>
<name>A0A4Q5LN17_9SPHI</name>
<evidence type="ECO:0000256" key="1">
    <source>
        <dbReference type="SAM" id="Phobius"/>
    </source>
</evidence>
<keyword evidence="1" id="KW-0812">Transmembrane</keyword>
<sequence>MKGLVRMKIKMFITTFALFLFNTIIVFAQPTNPCDDPTVDPDDLPPGICDVPLDNWVYVLVIAAVIYGVYKLYQKQKAFAL</sequence>